<accession>A0A8S1H987</accession>
<comment type="caution">
    <text evidence="1">The sequence shown here is derived from an EMBL/GenBank/DDBJ whole genome shotgun (WGS) entry which is preliminary data.</text>
</comment>
<proteinExistence type="predicted"/>
<evidence type="ECO:0000313" key="1">
    <source>
        <dbReference type="EMBL" id="CAD6193106.1"/>
    </source>
</evidence>
<gene>
    <name evidence="1" type="ORF">CAUJ_LOCUS9025</name>
</gene>
<reference evidence="1" key="1">
    <citation type="submission" date="2020-10" db="EMBL/GenBank/DDBJ databases">
        <authorList>
            <person name="Kikuchi T."/>
        </authorList>
    </citation>
    <scope>NUCLEOTIDE SEQUENCE</scope>
    <source>
        <strain evidence="1">NKZ352</strain>
    </source>
</reference>
<protein>
    <submittedName>
        <fullName evidence="1">Uncharacterized protein</fullName>
    </submittedName>
</protein>
<dbReference type="AlphaFoldDB" id="A0A8S1H987"/>
<sequence>MLSPNLDDAVTEIIQSSLLRKRMVQSGLLRTSTMDRRLICNDYSLMSSSVSLNHVLKEQHGSHFLRRKYGPTGNRLHSSAIVFRGVRVV</sequence>
<name>A0A8S1H987_9PELO</name>
<keyword evidence="2" id="KW-1185">Reference proteome</keyword>
<evidence type="ECO:0000313" key="2">
    <source>
        <dbReference type="Proteomes" id="UP000835052"/>
    </source>
</evidence>
<organism evidence="1 2">
    <name type="scientific">Caenorhabditis auriculariae</name>
    <dbReference type="NCBI Taxonomy" id="2777116"/>
    <lineage>
        <taxon>Eukaryota</taxon>
        <taxon>Metazoa</taxon>
        <taxon>Ecdysozoa</taxon>
        <taxon>Nematoda</taxon>
        <taxon>Chromadorea</taxon>
        <taxon>Rhabditida</taxon>
        <taxon>Rhabditina</taxon>
        <taxon>Rhabditomorpha</taxon>
        <taxon>Rhabditoidea</taxon>
        <taxon>Rhabditidae</taxon>
        <taxon>Peloderinae</taxon>
        <taxon>Caenorhabditis</taxon>
    </lineage>
</organism>
<dbReference type="Proteomes" id="UP000835052">
    <property type="component" value="Unassembled WGS sequence"/>
</dbReference>
<dbReference type="EMBL" id="CAJGYM010000032">
    <property type="protein sequence ID" value="CAD6193106.1"/>
    <property type="molecule type" value="Genomic_DNA"/>
</dbReference>